<feature type="binding site" evidence="10">
    <location>
        <position position="66"/>
    </location>
    <ligand>
        <name>shikimate</name>
        <dbReference type="ChEBI" id="CHEBI:36208"/>
    </ligand>
</feature>
<proteinExistence type="inferred from homology"/>
<comment type="pathway">
    <text evidence="1 10">Metabolic intermediate biosynthesis; chorismate biosynthesis; chorismate from D-erythrose 4-phosphate and phosphoenolpyruvate: step 4/7.</text>
</comment>
<dbReference type="OrthoDB" id="9792692at2"/>
<dbReference type="InterPro" id="IPR046346">
    <property type="entry name" value="Aminoacid_DH-like_N_sf"/>
</dbReference>
<feature type="binding site" evidence="10">
    <location>
        <position position="230"/>
    </location>
    <ligand>
        <name>shikimate</name>
        <dbReference type="ChEBI" id="CHEBI:36208"/>
    </ligand>
</feature>
<keyword evidence="5 10" id="KW-0057">Aromatic amino acid biosynthesis</keyword>
<dbReference type="AlphaFoldDB" id="A0A3N5BHR9"/>
<evidence type="ECO:0000256" key="6">
    <source>
        <dbReference type="ARBA" id="ARBA00049442"/>
    </source>
</evidence>
<feature type="domain" description="Quinate/shikimate 5-dehydrogenase/glutamyl-tRNA reductase" evidence="11">
    <location>
        <begin position="123"/>
        <end position="178"/>
    </location>
</feature>
<feature type="active site" description="Proton acceptor" evidence="10">
    <location>
        <position position="70"/>
    </location>
</feature>
<evidence type="ECO:0000256" key="1">
    <source>
        <dbReference type="ARBA" id="ARBA00004871"/>
    </source>
</evidence>
<evidence type="ECO:0000313" key="14">
    <source>
        <dbReference type="EMBL" id="RPF49208.1"/>
    </source>
</evidence>
<evidence type="ECO:0000256" key="3">
    <source>
        <dbReference type="ARBA" id="ARBA00022857"/>
    </source>
</evidence>
<comment type="catalytic activity">
    <reaction evidence="7">
        <text>L-quinate + NAD(+) = 3-dehydroquinate + NADH + H(+)</text>
        <dbReference type="Rhea" id="RHEA:22364"/>
        <dbReference type="ChEBI" id="CHEBI:15378"/>
        <dbReference type="ChEBI" id="CHEBI:29751"/>
        <dbReference type="ChEBI" id="CHEBI:32364"/>
        <dbReference type="ChEBI" id="CHEBI:57540"/>
        <dbReference type="ChEBI" id="CHEBI:57945"/>
        <dbReference type="EC" id="1.1.1.24"/>
    </reaction>
</comment>
<dbReference type="InterPro" id="IPR006151">
    <property type="entry name" value="Shikm_DH/Glu-tRNA_Rdtase"/>
</dbReference>
<dbReference type="EMBL" id="RKRE01000001">
    <property type="protein sequence ID" value="RPF49208.1"/>
    <property type="molecule type" value="Genomic_DNA"/>
</dbReference>
<feature type="binding site" evidence="10">
    <location>
        <position position="251"/>
    </location>
    <ligand>
        <name>NADP(+)</name>
        <dbReference type="ChEBI" id="CHEBI:58349"/>
    </ligand>
</feature>
<comment type="function">
    <text evidence="10">Involved in the biosynthesis of the chorismate, which leads to the biosynthesis of aromatic amino acids. Catalyzes the reversible NADPH linked reduction of 3-dehydroshikimate (DHSA) to yield shikimate (SA).</text>
</comment>
<evidence type="ECO:0000259" key="13">
    <source>
        <dbReference type="Pfam" id="PF18317"/>
    </source>
</evidence>
<dbReference type="InterPro" id="IPR041121">
    <property type="entry name" value="SDH_C"/>
</dbReference>
<dbReference type="SUPFAM" id="SSF51735">
    <property type="entry name" value="NAD(P)-binding Rossmann-fold domains"/>
    <property type="match status" value="1"/>
</dbReference>
<dbReference type="RefSeq" id="WP_123926236.1">
    <property type="nucleotide sequence ID" value="NZ_RKRE01000001.1"/>
</dbReference>
<evidence type="ECO:0000259" key="11">
    <source>
        <dbReference type="Pfam" id="PF01488"/>
    </source>
</evidence>
<dbReference type="HAMAP" id="MF_00222">
    <property type="entry name" value="Shikimate_DH_AroE"/>
    <property type="match status" value="1"/>
</dbReference>
<dbReference type="GO" id="GO:0019632">
    <property type="term" value="P:shikimate metabolic process"/>
    <property type="evidence" value="ECO:0007669"/>
    <property type="project" value="InterPro"/>
</dbReference>
<sequence>MINGETRVTGIFGDPVAHTLSPAMHNAAFTALGLNFVYLPFHVRREALAAAVAGIKALGLAGVNITVPHKEAVLPLLDEVAEEARLIGAVNTVVNRGGALVGYNTDATGFLRALQEAGFDPAGRPAVVIGAGGAARAVVVALARAGVGEITIFNRTLSRAAALAELVRAEGIAAAALSWADLTGAGKKVVAQAALVVQTTSLGMHPQEEDAPPVPPEALGPGQLVVDLIYSPPETRFLRLARAAGATTQNGMAMLLHQGAAAFELWTGREAPVGVMRAALENVLRSTFEVQG</sequence>
<keyword evidence="4 10" id="KW-0560">Oxidoreductase</keyword>
<keyword evidence="3 10" id="KW-0521">NADP</keyword>
<dbReference type="Gene3D" id="3.40.50.10860">
    <property type="entry name" value="Leucine Dehydrogenase, chain A, domain 1"/>
    <property type="match status" value="1"/>
</dbReference>
<keyword evidence="15" id="KW-1185">Reference proteome</keyword>
<comment type="catalytic activity">
    <reaction evidence="8">
        <text>shikimate + NAD(+) = 3-dehydroshikimate + NADH + H(+)</text>
        <dbReference type="Rhea" id="RHEA:17741"/>
        <dbReference type="ChEBI" id="CHEBI:15378"/>
        <dbReference type="ChEBI" id="CHEBI:16630"/>
        <dbReference type="ChEBI" id="CHEBI:36208"/>
        <dbReference type="ChEBI" id="CHEBI:57540"/>
        <dbReference type="ChEBI" id="CHEBI:57945"/>
    </reaction>
</comment>
<feature type="binding site" evidence="10">
    <location>
        <begin position="19"/>
        <end position="21"/>
    </location>
    <ligand>
        <name>shikimate</name>
        <dbReference type="ChEBI" id="CHEBI:36208"/>
    </ligand>
</feature>
<dbReference type="UniPathway" id="UPA00053">
    <property type="reaction ID" value="UER00087"/>
</dbReference>
<protein>
    <recommendedName>
        <fullName evidence="10">Shikimate dehydrogenase (NADP(+))</fullName>
        <shortName evidence="10">SDH</shortName>
        <ecNumber evidence="10">1.1.1.25</ecNumber>
    </recommendedName>
</protein>
<evidence type="ECO:0000256" key="10">
    <source>
        <dbReference type="HAMAP-Rule" id="MF_00222"/>
    </source>
</evidence>
<dbReference type="Pfam" id="PF18317">
    <property type="entry name" value="SDH_C"/>
    <property type="match status" value="1"/>
</dbReference>
<evidence type="ECO:0000259" key="12">
    <source>
        <dbReference type="Pfam" id="PF08501"/>
    </source>
</evidence>
<dbReference type="PANTHER" id="PTHR21089">
    <property type="entry name" value="SHIKIMATE DEHYDROGENASE"/>
    <property type="match status" value="1"/>
</dbReference>
<dbReference type="SUPFAM" id="SSF53223">
    <property type="entry name" value="Aminoacid dehydrogenase-like, N-terminal domain"/>
    <property type="match status" value="1"/>
</dbReference>
<dbReference type="Pfam" id="PF08501">
    <property type="entry name" value="Shikimate_dh_N"/>
    <property type="match status" value="1"/>
</dbReference>
<dbReference type="CDD" id="cd01065">
    <property type="entry name" value="NAD_bind_Shikimate_DH"/>
    <property type="match status" value="1"/>
</dbReference>
<dbReference type="GO" id="GO:0030266">
    <property type="term" value="F:quinate 3-dehydrogenase (NAD+) activity"/>
    <property type="evidence" value="ECO:0007669"/>
    <property type="project" value="UniProtKB-EC"/>
</dbReference>
<feature type="binding site" evidence="10">
    <location>
        <position position="91"/>
    </location>
    <ligand>
        <name>shikimate</name>
        <dbReference type="ChEBI" id="CHEBI:36208"/>
    </ligand>
</feature>
<dbReference type="InterPro" id="IPR011342">
    <property type="entry name" value="Shikimate_DH"/>
</dbReference>
<dbReference type="GO" id="GO:0004764">
    <property type="term" value="F:shikimate 3-dehydrogenase (NADP+) activity"/>
    <property type="evidence" value="ECO:0007669"/>
    <property type="project" value="UniProtKB-UniRule"/>
</dbReference>
<dbReference type="GO" id="GO:0009423">
    <property type="term" value="P:chorismate biosynthetic process"/>
    <property type="evidence" value="ECO:0007669"/>
    <property type="project" value="UniProtKB-UniRule"/>
</dbReference>
<comment type="pathway">
    <text evidence="9">Aromatic compound metabolism; 3,4-dihydroxybenzoate biosynthesis; 3-dehydroquinate from D-quinate (NAD(+) route).</text>
</comment>
<keyword evidence="2 10" id="KW-0028">Amino-acid biosynthesis</keyword>
<evidence type="ECO:0000256" key="2">
    <source>
        <dbReference type="ARBA" id="ARBA00022605"/>
    </source>
</evidence>
<feature type="binding site" evidence="10">
    <location>
        <position position="258"/>
    </location>
    <ligand>
        <name>shikimate</name>
        <dbReference type="ChEBI" id="CHEBI:36208"/>
    </ligand>
</feature>
<dbReference type="NCBIfam" id="NF001314">
    <property type="entry name" value="PRK00258.2-2"/>
    <property type="match status" value="1"/>
</dbReference>
<dbReference type="GO" id="GO:0009073">
    <property type="term" value="P:aromatic amino acid family biosynthetic process"/>
    <property type="evidence" value="ECO:0007669"/>
    <property type="project" value="UniProtKB-KW"/>
</dbReference>
<dbReference type="EC" id="1.1.1.25" evidence="10"/>
<evidence type="ECO:0000256" key="4">
    <source>
        <dbReference type="ARBA" id="ARBA00023002"/>
    </source>
</evidence>
<dbReference type="InterPro" id="IPR022893">
    <property type="entry name" value="Shikimate_DH_fam"/>
</dbReference>
<dbReference type="NCBIfam" id="TIGR00507">
    <property type="entry name" value="aroE"/>
    <property type="match status" value="1"/>
</dbReference>
<evidence type="ECO:0000313" key="15">
    <source>
        <dbReference type="Proteomes" id="UP000282654"/>
    </source>
</evidence>
<reference evidence="14 15" key="1">
    <citation type="submission" date="2018-11" db="EMBL/GenBank/DDBJ databases">
        <title>Genomic Encyclopedia of Type Strains, Phase IV (KMG-IV): sequencing the most valuable type-strain genomes for metagenomic binning, comparative biology and taxonomic classification.</title>
        <authorList>
            <person name="Goeker M."/>
        </authorList>
    </citation>
    <scope>NUCLEOTIDE SEQUENCE [LARGE SCALE GENOMIC DNA]</scope>
    <source>
        <strain evidence="14 15">DSM 102936</strain>
    </source>
</reference>
<organism evidence="14 15">
    <name type="scientific">Thermodesulfitimonas autotrophica</name>
    <dbReference type="NCBI Taxonomy" id="1894989"/>
    <lineage>
        <taxon>Bacteria</taxon>
        <taxon>Bacillati</taxon>
        <taxon>Bacillota</taxon>
        <taxon>Clostridia</taxon>
        <taxon>Thermoanaerobacterales</taxon>
        <taxon>Thermoanaerobacteraceae</taxon>
        <taxon>Thermodesulfitimonas</taxon>
    </lineage>
</organism>
<evidence type="ECO:0000256" key="5">
    <source>
        <dbReference type="ARBA" id="ARBA00023141"/>
    </source>
</evidence>
<feature type="domain" description="Shikimate dehydrogenase substrate binding N-terminal" evidence="12">
    <location>
        <begin position="11"/>
        <end position="93"/>
    </location>
</feature>
<dbReference type="NCBIfam" id="NF001319">
    <property type="entry name" value="PRK00258.3-3"/>
    <property type="match status" value="1"/>
</dbReference>
<dbReference type="GO" id="GO:0052734">
    <property type="term" value="F:shikimate 3-dehydrogenase (NAD+) activity"/>
    <property type="evidence" value="ECO:0007669"/>
    <property type="project" value="RHEA"/>
</dbReference>
<comment type="similarity">
    <text evidence="10">Belongs to the shikimate dehydrogenase family.</text>
</comment>
<feature type="binding site" evidence="10">
    <location>
        <position position="228"/>
    </location>
    <ligand>
        <name>NADP(+)</name>
        <dbReference type="ChEBI" id="CHEBI:58349"/>
    </ligand>
</feature>
<gene>
    <name evidence="10" type="primary">aroE</name>
    <name evidence="14" type="ORF">EDD75_0012</name>
</gene>
<evidence type="ECO:0000256" key="8">
    <source>
        <dbReference type="ARBA" id="ARBA00052329"/>
    </source>
</evidence>
<accession>A0A3N5BHR9</accession>
<feature type="binding site" evidence="10">
    <location>
        <begin position="154"/>
        <end position="159"/>
    </location>
    <ligand>
        <name>NADP(+)</name>
        <dbReference type="ChEBI" id="CHEBI:58349"/>
    </ligand>
</feature>
<comment type="caution">
    <text evidence="14">The sequence shown here is derived from an EMBL/GenBank/DDBJ whole genome shotgun (WGS) entry which is preliminary data.</text>
</comment>
<dbReference type="Proteomes" id="UP000282654">
    <property type="component" value="Unassembled WGS sequence"/>
</dbReference>
<dbReference type="FunFam" id="3.40.50.720:FF:000086">
    <property type="entry name" value="Quinate/shikimate dehydrogenase"/>
    <property type="match status" value="1"/>
</dbReference>
<dbReference type="Gene3D" id="3.40.50.720">
    <property type="entry name" value="NAD(P)-binding Rossmann-like Domain"/>
    <property type="match status" value="1"/>
</dbReference>
<dbReference type="InterPro" id="IPR013708">
    <property type="entry name" value="Shikimate_DH-bd_N"/>
</dbReference>
<feature type="binding site" evidence="10">
    <location>
        <position position="82"/>
    </location>
    <ligand>
        <name>NADP(+)</name>
        <dbReference type="ChEBI" id="CHEBI:58349"/>
    </ligand>
</feature>
<evidence type="ECO:0000256" key="9">
    <source>
        <dbReference type="ARBA" id="ARBA00060613"/>
    </source>
</evidence>
<dbReference type="Pfam" id="PF01488">
    <property type="entry name" value="Shikimate_DH"/>
    <property type="match status" value="1"/>
</dbReference>
<comment type="subunit">
    <text evidence="10">Homodimer.</text>
</comment>
<name>A0A3N5BHR9_9THEO</name>
<feature type="domain" description="SDH C-terminal" evidence="13">
    <location>
        <begin position="251"/>
        <end position="281"/>
    </location>
</feature>
<comment type="catalytic activity">
    <reaction evidence="6 10">
        <text>shikimate + NADP(+) = 3-dehydroshikimate + NADPH + H(+)</text>
        <dbReference type="Rhea" id="RHEA:17737"/>
        <dbReference type="ChEBI" id="CHEBI:15378"/>
        <dbReference type="ChEBI" id="CHEBI:16630"/>
        <dbReference type="ChEBI" id="CHEBI:36208"/>
        <dbReference type="ChEBI" id="CHEBI:57783"/>
        <dbReference type="ChEBI" id="CHEBI:58349"/>
        <dbReference type="EC" id="1.1.1.25"/>
    </reaction>
</comment>
<feature type="binding site" evidence="10">
    <location>
        <begin position="130"/>
        <end position="134"/>
    </location>
    <ligand>
        <name>NADP(+)</name>
        <dbReference type="ChEBI" id="CHEBI:58349"/>
    </ligand>
</feature>
<evidence type="ECO:0000256" key="7">
    <source>
        <dbReference type="ARBA" id="ARBA00051639"/>
    </source>
</evidence>
<feature type="binding site" evidence="10">
    <location>
        <position position="106"/>
    </location>
    <ligand>
        <name>shikimate</name>
        <dbReference type="ChEBI" id="CHEBI:36208"/>
    </ligand>
</feature>
<dbReference type="GO" id="GO:0050661">
    <property type="term" value="F:NADP binding"/>
    <property type="evidence" value="ECO:0007669"/>
    <property type="project" value="InterPro"/>
</dbReference>
<dbReference type="GO" id="GO:0008652">
    <property type="term" value="P:amino acid biosynthetic process"/>
    <property type="evidence" value="ECO:0007669"/>
    <property type="project" value="UniProtKB-KW"/>
</dbReference>
<dbReference type="PANTHER" id="PTHR21089:SF1">
    <property type="entry name" value="BIFUNCTIONAL 3-DEHYDROQUINATE DEHYDRATASE_SHIKIMATE DEHYDROGENASE, CHLOROPLASTIC"/>
    <property type="match status" value="1"/>
</dbReference>
<dbReference type="InterPro" id="IPR036291">
    <property type="entry name" value="NAD(P)-bd_dom_sf"/>
</dbReference>